<keyword evidence="1" id="KW-0472">Membrane</keyword>
<protein>
    <submittedName>
        <fullName evidence="3">3-oxo-5-alpha-steroid 4-dehydrogenase</fullName>
    </submittedName>
</protein>
<dbReference type="AlphaFoldDB" id="A0A7J6VHU4"/>
<reference evidence="3 4" key="1">
    <citation type="submission" date="2020-06" db="EMBL/GenBank/DDBJ databases">
        <title>Transcriptomic and genomic resources for Thalictrum thalictroides and T. hernandezii: Facilitating candidate gene discovery in an emerging model plant lineage.</title>
        <authorList>
            <person name="Arias T."/>
            <person name="Riano-Pachon D.M."/>
            <person name="Di Stilio V.S."/>
        </authorList>
    </citation>
    <scope>NUCLEOTIDE SEQUENCE [LARGE SCALE GENOMIC DNA]</scope>
    <source>
        <strain evidence="4">cv. WT478/WT964</strain>
        <tissue evidence="3">Leaves</tissue>
    </source>
</reference>
<accession>A0A7J6VHU4</accession>
<dbReference type="GO" id="GO:0090333">
    <property type="term" value="P:regulation of stomatal closure"/>
    <property type="evidence" value="ECO:0007669"/>
    <property type="project" value="InterPro"/>
</dbReference>
<evidence type="ECO:0000313" key="4">
    <source>
        <dbReference type="Proteomes" id="UP000554482"/>
    </source>
</evidence>
<dbReference type="InterPro" id="IPR010721">
    <property type="entry name" value="UstE-like"/>
</dbReference>
<dbReference type="GO" id="GO:0071277">
    <property type="term" value="P:cellular response to calcium ion"/>
    <property type="evidence" value="ECO:0007669"/>
    <property type="project" value="InterPro"/>
</dbReference>
<keyword evidence="1" id="KW-0812">Transmembrane</keyword>
<evidence type="ECO:0000313" key="3">
    <source>
        <dbReference type="EMBL" id="KAF5184463.1"/>
    </source>
</evidence>
<keyword evidence="1" id="KW-1133">Transmembrane helix</keyword>
<dbReference type="EMBL" id="JABWDY010032086">
    <property type="protein sequence ID" value="KAF5184463.1"/>
    <property type="molecule type" value="Genomic_DNA"/>
</dbReference>
<keyword evidence="2" id="KW-0732">Signal</keyword>
<dbReference type="PANTHER" id="PTHR34209:SF3">
    <property type="entry name" value="RHODANESE_CELL CYCLE CONTROL PHOSPHATASE SUPERFAMILY PROTEIN"/>
    <property type="match status" value="1"/>
</dbReference>
<feature type="signal peptide" evidence="2">
    <location>
        <begin position="1"/>
        <end position="28"/>
    </location>
</feature>
<evidence type="ECO:0000256" key="2">
    <source>
        <dbReference type="SAM" id="SignalP"/>
    </source>
</evidence>
<dbReference type="Proteomes" id="UP000554482">
    <property type="component" value="Unassembled WGS sequence"/>
</dbReference>
<feature type="transmembrane region" description="Helical" evidence="1">
    <location>
        <begin position="111"/>
        <end position="131"/>
    </location>
</feature>
<feature type="chain" id="PRO_5029702064" evidence="2">
    <location>
        <begin position="29"/>
        <end position="223"/>
    </location>
</feature>
<sequence>MKINPSFISFFLATFQVIRLSSPTSVGAECIGPDCTWVEQGIGEVQYLGSKKGTTHSVDLLVVSKLEVLHTTMVEIALNAWNSLSAWLPLIVYISIETVETNLGLDPNDSVVSLLFFLGTSATLGILYWILVFGGYSGDLSPQLTLELLTEENDRFVLDCTCDAYYATHPFAKSNMWRSTIVILLTWLWSIRLTHSYFRRENWQWGEREDWRFNEMRIQYWKH</sequence>
<organism evidence="3 4">
    <name type="scientific">Thalictrum thalictroides</name>
    <name type="common">Rue-anemone</name>
    <name type="synonym">Anemone thalictroides</name>
    <dbReference type="NCBI Taxonomy" id="46969"/>
    <lineage>
        <taxon>Eukaryota</taxon>
        <taxon>Viridiplantae</taxon>
        <taxon>Streptophyta</taxon>
        <taxon>Embryophyta</taxon>
        <taxon>Tracheophyta</taxon>
        <taxon>Spermatophyta</taxon>
        <taxon>Magnoliopsida</taxon>
        <taxon>Ranunculales</taxon>
        <taxon>Ranunculaceae</taxon>
        <taxon>Thalictroideae</taxon>
        <taxon>Thalictrum</taxon>
    </lineage>
</organism>
<gene>
    <name evidence="3" type="ORF">FRX31_025950</name>
</gene>
<dbReference type="Pfam" id="PF06966">
    <property type="entry name" value="DUF1295"/>
    <property type="match status" value="1"/>
</dbReference>
<dbReference type="OrthoDB" id="201504at2759"/>
<dbReference type="GO" id="GO:0009704">
    <property type="term" value="P:de-etiolation"/>
    <property type="evidence" value="ECO:0007669"/>
    <property type="project" value="InterPro"/>
</dbReference>
<evidence type="ECO:0000256" key="1">
    <source>
        <dbReference type="SAM" id="Phobius"/>
    </source>
</evidence>
<dbReference type="InterPro" id="IPR044690">
    <property type="entry name" value="CAS_plant"/>
</dbReference>
<keyword evidence="4" id="KW-1185">Reference proteome</keyword>
<dbReference type="PANTHER" id="PTHR34209">
    <property type="entry name" value="RHODANESE/CELL CYCLE CONTROL PHOSPHATASE SUPERFAMILY PROTEIN"/>
    <property type="match status" value="1"/>
</dbReference>
<feature type="transmembrane region" description="Helical" evidence="1">
    <location>
        <begin position="176"/>
        <end position="194"/>
    </location>
</feature>
<name>A0A7J6VHU4_THATH</name>
<proteinExistence type="predicted"/>
<comment type="caution">
    <text evidence="3">The sequence shown here is derived from an EMBL/GenBank/DDBJ whole genome shotgun (WGS) entry which is preliminary data.</text>
</comment>